<evidence type="ECO:0000313" key="7">
    <source>
        <dbReference type="EMBL" id="CAH0551766.1"/>
    </source>
</evidence>
<evidence type="ECO:0000256" key="3">
    <source>
        <dbReference type="ARBA" id="ARBA00023015"/>
    </source>
</evidence>
<dbReference type="InterPro" id="IPR028002">
    <property type="entry name" value="Myb_DNA-bind_5"/>
</dbReference>
<evidence type="ECO:0000256" key="2">
    <source>
        <dbReference type="ARBA" id="ARBA00016807"/>
    </source>
</evidence>
<gene>
    <name evidence="7" type="ORF">MELIAE_LOCUS4311</name>
</gene>
<dbReference type="EMBL" id="OV121133">
    <property type="protein sequence ID" value="CAH0551766.1"/>
    <property type="molecule type" value="Genomic_DNA"/>
</dbReference>
<name>A0A9P0FF36_BRAAE</name>
<feature type="domain" description="Myb/SANT-like DNA-binding" evidence="6">
    <location>
        <begin position="17"/>
        <end position="76"/>
    </location>
</feature>
<sequence>MFERQSFLTYPYTHIFRNKAVLENKRTDATNNKKKHKAWEDIECLFNKNSDGPKKTSHQLKILYLNLKRNTRKNMAGINKEEYLQKIKKQASEDKKELYKTGGGSYTPKLSDDGARMLALLKEEMKPDQNTFDDGAEWFGMIILYSTNQINCP</sequence>
<organism evidence="7 8">
    <name type="scientific">Brassicogethes aeneus</name>
    <name type="common">Rape pollen beetle</name>
    <name type="synonym">Meligethes aeneus</name>
    <dbReference type="NCBI Taxonomy" id="1431903"/>
    <lineage>
        <taxon>Eukaryota</taxon>
        <taxon>Metazoa</taxon>
        <taxon>Ecdysozoa</taxon>
        <taxon>Arthropoda</taxon>
        <taxon>Hexapoda</taxon>
        <taxon>Insecta</taxon>
        <taxon>Pterygota</taxon>
        <taxon>Neoptera</taxon>
        <taxon>Endopterygota</taxon>
        <taxon>Coleoptera</taxon>
        <taxon>Polyphaga</taxon>
        <taxon>Cucujiformia</taxon>
        <taxon>Nitidulidae</taxon>
        <taxon>Meligethinae</taxon>
        <taxon>Brassicogethes</taxon>
    </lineage>
</organism>
<keyword evidence="3" id="KW-0805">Transcription regulation</keyword>
<evidence type="ECO:0000256" key="1">
    <source>
        <dbReference type="ARBA" id="ARBA00011764"/>
    </source>
</evidence>
<keyword evidence="8" id="KW-1185">Reference proteome</keyword>
<keyword evidence="4" id="KW-0804">Transcription</keyword>
<accession>A0A9P0FF36</accession>
<comment type="function">
    <text evidence="5">Involved in transvection phenomena (= synapsis-dependent gene expression), where the synaptic pairing of chromosomes carrying genes with which zeste interacts influences the expression of these genes. Zeste binds to DNA and stimulates transcription from a nearby promoter.</text>
</comment>
<dbReference type="Proteomes" id="UP001154078">
    <property type="component" value="Chromosome 2"/>
</dbReference>
<evidence type="ECO:0000259" key="6">
    <source>
        <dbReference type="Pfam" id="PF13873"/>
    </source>
</evidence>
<reference evidence="7" key="1">
    <citation type="submission" date="2021-12" db="EMBL/GenBank/DDBJ databases">
        <authorList>
            <person name="King R."/>
        </authorList>
    </citation>
    <scope>NUCLEOTIDE SEQUENCE</scope>
</reference>
<dbReference type="Pfam" id="PF13873">
    <property type="entry name" value="Myb_DNA-bind_5"/>
    <property type="match status" value="1"/>
</dbReference>
<evidence type="ECO:0000256" key="4">
    <source>
        <dbReference type="ARBA" id="ARBA00023163"/>
    </source>
</evidence>
<comment type="subunit">
    <text evidence="1">Self-associates forming complexes of several hundred monomers.</text>
</comment>
<protein>
    <recommendedName>
        <fullName evidence="2">Regulatory protein zeste</fullName>
    </recommendedName>
</protein>
<evidence type="ECO:0000313" key="8">
    <source>
        <dbReference type="Proteomes" id="UP001154078"/>
    </source>
</evidence>
<dbReference type="AlphaFoldDB" id="A0A9P0FF36"/>
<dbReference type="OrthoDB" id="3066195at2759"/>
<proteinExistence type="predicted"/>
<evidence type="ECO:0000256" key="5">
    <source>
        <dbReference type="ARBA" id="ARBA00025466"/>
    </source>
</evidence>